<organism evidence="3 4">
    <name type="scientific">Streptomyces lavendofoliae</name>
    <dbReference type="NCBI Taxonomy" id="67314"/>
    <lineage>
        <taxon>Bacteria</taxon>
        <taxon>Bacillati</taxon>
        <taxon>Actinomycetota</taxon>
        <taxon>Actinomycetes</taxon>
        <taxon>Kitasatosporales</taxon>
        <taxon>Streptomycetaceae</taxon>
        <taxon>Streptomyces</taxon>
    </lineage>
</organism>
<keyword evidence="4" id="KW-1185">Reference proteome</keyword>
<evidence type="ECO:0000313" key="3">
    <source>
        <dbReference type="EMBL" id="GGU52161.1"/>
    </source>
</evidence>
<dbReference type="Proteomes" id="UP000636661">
    <property type="component" value="Unassembled WGS sequence"/>
</dbReference>
<reference evidence="3" key="1">
    <citation type="journal article" date="2014" name="Int. J. Syst. Evol. Microbiol.">
        <title>Complete genome sequence of Corynebacterium casei LMG S-19264T (=DSM 44701T), isolated from a smear-ripened cheese.</title>
        <authorList>
            <consortium name="US DOE Joint Genome Institute (JGI-PGF)"/>
            <person name="Walter F."/>
            <person name="Albersmeier A."/>
            <person name="Kalinowski J."/>
            <person name="Ruckert C."/>
        </authorList>
    </citation>
    <scope>NUCLEOTIDE SEQUENCE</scope>
    <source>
        <strain evidence="3">JCM 4391</strain>
    </source>
</reference>
<proteinExistence type="predicted"/>
<feature type="region of interest" description="Disordered" evidence="2">
    <location>
        <begin position="92"/>
        <end position="141"/>
    </location>
</feature>
<sequence length="141" mass="15318">MSIAQDLRTRARHRGLTPWQLIQKIGRLEREADSTACQLVAMATEIDGLRRERNELEAQLDDAGIDLSGALEDLRAAEVELRELRAFKANTTAVSAPASTRDIDPGDQPTAPVPLWKAPIAGPVQPVRDPGHVPSWANPAA</sequence>
<evidence type="ECO:0000256" key="2">
    <source>
        <dbReference type="SAM" id="MobiDB-lite"/>
    </source>
</evidence>
<dbReference type="AlphaFoldDB" id="A0A918I2C8"/>
<gene>
    <name evidence="3" type="ORF">GCM10010274_46330</name>
</gene>
<name>A0A918I2C8_9ACTN</name>
<dbReference type="RefSeq" id="WP_189552880.1">
    <property type="nucleotide sequence ID" value="NZ_BMTP01000012.1"/>
</dbReference>
<feature type="coiled-coil region" evidence="1">
    <location>
        <begin position="39"/>
        <end position="73"/>
    </location>
</feature>
<evidence type="ECO:0000256" key="1">
    <source>
        <dbReference type="SAM" id="Coils"/>
    </source>
</evidence>
<accession>A0A918I2C8</accession>
<evidence type="ECO:0000313" key="4">
    <source>
        <dbReference type="Proteomes" id="UP000636661"/>
    </source>
</evidence>
<keyword evidence="1" id="KW-0175">Coiled coil</keyword>
<reference evidence="3" key="2">
    <citation type="submission" date="2020-09" db="EMBL/GenBank/DDBJ databases">
        <authorList>
            <person name="Sun Q."/>
            <person name="Ohkuma M."/>
        </authorList>
    </citation>
    <scope>NUCLEOTIDE SEQUENCE</scope>
    <source>
        <strain evidence="3">JCM 4391</strain>
    </source>
</reference>
<comment type="caution">
    <text evidence="3">The sequence shown here is derived from an EMBL/GenBank/DDBJ whole genome shotgun (WGS) entry which is preliminary data.</text>
</comment>
<dbReference type="EMBL" id="BMTP01000012">
    <property type="protein sequence ID" value="GGU52161.1"/>
    <property type="molecule type" value="Genomic_DNA"/>
</dbReference>
<protein>
    <submittedName>
        <fullName evidence="3">Uncharacterized protein</fullName>
    </submittedName>
</protein>